<dbReference type="AlphaFoldDB" id="A0A7W8MF78"/>
<dbReference type="GO" id="GO:0005886">
    <property type="term" value="C:plasma membrane"/>
    <property type="evidence" value="ECO:0007669"/>
    <property type="project" value="UniProtKB-SubCell"/>
</dbReference>
<dbReference type="SUPFAM" id="SSF161098">
    <property type="entry name" value="MetI-like"/>
    <property type="match status" value="1"/>
</dbReference>
<dbReference type="PANTHER" id="PTHR30193:SF37">
    <property type="entry name" value="INNER MEMBRANE ABC TRANSPORTER PERMEASE PROTEIN YCJO"/>
    <property type="match status" value="1"/>
</dbReference>
<evidence type="ECO:0000256" key="6">
    <source>
        <dbReference type="ARBA" id="ARBA00023136"/>
    </source>
</evidence>
<dbReference type="PANTHER" id="PTHR30193">
    <property type="entry name" value="ABC TRANSPORTER PERMEASE PROTEIN"/>
    <property type="match status" value="1"/>
</dbReference>
<keyword evidence="5 7" id="KW-1133">Transmembrane helix</keyword>
<feature type="transmembrane region" description="Helical" evidence="7">
    <location>
        <begin position="99"/>
        <end position="121"/>
    </location>
</feature>
<evidence type="ECO:0000256" key="4">
    <source>
        <dbReference type="ARBA" id="ARBA00022692"/>
    </source>
</evidence>
<evidence type="ECO:0000256" key="3">
    <source>
        <dbReference type="ARBA" id="ARBA00022475"/>
    </source>
</evidence>
<evidence type="ECO:0000256" key="7">
    <source>
        <dbReference type="RuleBase" id="RU363032"/>
    </source>
</evidence>
<organism evidence="9 10">
    <name type="scientific">Brevundimonas basaltis</name>
    <dbReference type="NCBI Taxonomy" id="472166"/>
    <lineage>
        <taxon>Bacteria</taxon>
        <taxon>Pseudomonadati</taxon>
        <taxon>Pseudomonadota</taxon>
        <taxon>Alphaproteobacteria</taxon>
        <taxon>Caulobacterales</taxon>
        <taxon>Caulobacteraceae</taxon>
        <taxon>Brevundimonas</taxon>
    </lineage>
</organism>
<dbReference type="CDD" id="cd06261">
    <property type="entry name" value="TM_PBP2"/>
    <property type="match status" value="1"/>
</dbReference>
<evidence type="ECO:0000259" key="8">
    <source>
        <dbReference type="PROSITE" id="PS50928"/>
    </source>
</evidence>
<dbReference type="InterPro" id="IPR035906">
    <property type="entry name" value="MetI-like_sf"/>
</dbReference>
<dbReference type="Pfam" id="PF00528">
    <property type="entry name" value="BPD_transp_1"/>
    <property type="match status" value="1"/>
</dbReference>
<keyword evidence="9" id="KW-0762">Sugar transport</keyword>
<feature type="domain" description="ABC transmembrane type-1" evidence="8">
    <location>
        <begin position="95"/>
        <end position="308"/>
    </location>
</feature>
<comment type="subcellular location">
    <subcellularLocation>
        <location evidence="1 7">Cell membrane</location>
        <topology evidence="1 7">Multi-pass membrane protein</topology>
    </subcellularLocation>
</comment>
<evidence type="ECO:0000256" key="5">
    <source>
        <dbReference type="ARBA" id="ARBA00022989"/>
    </source>
</evidence>
<feature type="transmembrane region" description="Helical" evidence="7">
    <location>
        <begin position="235"/>
        <end position="256"/>
    </location>
</feature>
<gene>
    <name evidence="9" type="ORF">HNQ67_000121</name>
</gene>
<keyword evidence="10" id="KW-1185">Reference proteome</keyword>
<dbReference type="RefSeq" id="WP_246347387.1">
    <property type="nucleotide sequence ID" value="NZ_BAAAFF010000003.1"/>
</dbReference>
<keyword evidence="3" id="KW-1003">Cell membrane</keyword>
<keyword evidence="2 7" id="KW-0813">Transport</keyword>
<feature type="transmembrane region" description="Helical" evidence="7">
    <location>
        <begin position="284"/>
        <end position="311"/>
    </location>
</feature>
<name>A0A7W8MF78_9CAUL</name>
<sequence>MTDVRLNMAKVEAEAAVRPRRRPGGARARERAAWGFVAPALIAIGVFFAVPVFAALLLSLTDFDIYALADLDNVRFIGVQNYERLFGNPLFWGAMKNTGLFAVLGVPLSIAASLAAAVILNARVVKWRPLWRVIFFAPFVTTLVATAVLWNYLLHTRYGVINWAISSVGLSPVDWLGQPSTSIPAILMFVVWKIFGYNMLIFLAVLQTVPDDLYEAARIDGAGVWKRFTHVTLPAIAPTLLLVSIISVASFFQLFAEPYVMTQGGPAQSTVTVLYFMYEEGFKWWNLGSASAVAFVLFVCILAVTLVQLAVAKRMGAYE</sequence>
<proteinExistence type="inferred from homology"/>
<evidence type="ECO:0000313" key="10">
    <source>
        <dbReference type="Proteomes" id="UP000566663"/>
    </source>
</evidence>
<keyword evidence="4 7" id="KW-0812">Transmembrane</keyword>
<dbReference type="Proteomes" id="UP000566663">
    <property type="component" value="Unassembled WGS sequence"/>
</dbReference>
<dbReference type="InterPro" id="IPR000515">
    <property type="entry name" value="MetI-like"/>
</dbReference>
<protein>
    <submittedName>
        <fullName evidence="9">Multiple sugar transport system permease protein</fullName>
    </submittedName>
</protein>
<dbReference type="GO" id="GO:0055085">
    <property type="term" value="P:transmembrane transport"/>
    <property type="evidence" value="ECO:0007669"/>
    <property type="project" value="InterPro"/>
</dbReference>
<accession>A0A7W8MF78</accession>
<comment type="caution">
    <text evidence="9">The sequence shown here is derived from an EMBL/GenBank/DDBJ whole genome shotgun (WGS) entry which is preliminary data.</text>
</comment>
<feature type="transmembrane region" description="Helical" evidence="7">
    <location>
        <begin position="183"/>
        <end position="206"/>
    </location>
</feature>
<feature type="transmembrane region" description="Helical" evidence="7">
    <location>
        <begin position="133"/>
        <end position="153"/>
    </location>
</feature>
<dbReference type="InterPro" id="IPR051393">
    <property type="entry name" value="ABC_transporter_permease"/>
</dbReference>
<reference evidence="9 10" key="1">
    <citation type="submission" date="2020-08" db="EMBL/GenBank/DDBJ databases">
        <title>Genomic Encyclopedia of Type Strains, Phase IV (KMG-IV): sequencing the most valuable type-strain genomes for metagenomic binning, comparative biology and taxonomic classification.</title>
        <authorList>
            <person name="Goeker M."/>
        </authorList>
    </citation>
    <scope>NUCLEOTIDE SEQUENCE [LARGE SCALE GENOMIC DNA]</scope>
    <source>
        <strain evidence="9 10">DSM 25335</strain>
    </source>
</reference>
<evidence type="ECO:0000313" key="9">
    <source>
        <dbReference type="EMBL" id="MBB5290625.1"/>
    </source>
</evidence>
<dbReference type="PROSITE" id="PS50928">
    <property type="entry name" value="ABC_TM1"/>
    <property type="match status" value="1"/>
</dbReference>
<keyword evidence="6 7" id="KW-0472">Membrane</keyword>
<comment type="similarity">
    <text evidence="7">Belongs to the binding-protein-dependent transport system permease family.</text>
</comment>
<feature type="transmembrane region" description="Helical" evidence="7">
    <location>
        <begin position="32"/>
        <end position="58"/>
    </location>
</feature>
<evidence type="ECO:0000256" key="2">
    <source>
        <dbReference type="ARBA" id="ARBA00022448"/>
    </source>
</evidence>
<dbReference type="EMBL" id="JACHFZ010000001">
    <property type="protein sequence ID" value="MBB5290625.1"/>
    <property type="molecule type" value="Genomic_DNA"/>
</dbReference>
<evidence type="ECO:0000256" key="1">
    <source>
        <dbReference type="ARBA" id="ARBA00004651"/>
    </source>
</evidence>
<dbReference type="Gene3D" id="1.10.3720.10">
    <property type="entry name" value="MetI-like"/>
    <property type="match status" value="1"/>
</dbReference>